<keyword evidence="5" id="KW-0040">ANK repeat</keyword>
<comment type="subcellular location">
    <subcellularLocation>
        <location evidence="1">Membrane</location>
        <topology evidence="1">Multi-pass membrane protein</topology>
    </subcellularLocation>
</comment>
<dbReference type="InterPro" id="IPR026961">
    <property type="entry name" value="PGG_dom"/>
</dbReference>
<proteinExistence type="predicted"/>
<accession>A0A2P2MKN8</accession>
<feature type="transmembrane region" description="Helical" evidence="7">
    <location>
        <begin position="137"/>
        <end position="156"/>
    </location>
</feature>
<evidence type="ECO:0000256" key="4">
    <source>
        <dbReference type="ARBA" id="ARBA00022989"/>
    </source>
</evidence>
<evidence type="ECO:0000256" key="5">
    <source>
        <dbReference type="ARBA" id="ARBA00023043"/>
    </source>
</evidence>
<evidence type="ECO:0000259" key="8">
    <source>
        <dbReference type="Pfam" id="PF13962"/>
    </source>
</evidence>
<evidence type="ECO:0000256" key="1">
    <source>
        <dbReference type="ARBA" id="ARBA00004141"/>
    </source>
</evidence>
<organism evidence="9">
    <name type="scientific">Rhizophora mucronata</name>
    <name type="common">Asiatic mangrove</name>
    <dbReference type="NCBI Taxonomy" id="61149"/>
    <lineage>
        <taxon>Eukaryota</taxon>
        <taxon>Viridiplantae</taxon>
        <taxon>Streptophyta</taxon>
        <taxon>Embryophyta</taxon>
        <taxon>Tracheophyta</taxon>
        <taxon>Spermatophyta</taxon>
        <taxon>Magnoliopsida</taxon>
        <taxon>eudicotyledons</taxon>
        <taxon>Gunneridae</taxon>
        <taxon>Pentapetalae</taxon>
        <taxon>rosids</taxon>
        <taxon>fabids</taxon>
        <taxon>Malpighiales</taxon>
        <taxon>Rhizophoraceae</taxon>
        <taxon>Rhizophora</taxon>
    </lineage>
</organism>
<keyword evidence="6 7" id="KW-0472">Membrane</keyword>
<reference evidence="9" key="1">
    <citation type="submission" date="2018-02" db="EMBL/GenBank/DDBJ databases">
        <title>Rhizophora mucronata_Transcriptome.</title>
        <authorList>
            <person name="Meera S.P."/>
            <person name="Sreeshan A."/>
            <person name="Augustine A."/>
        </authorList>
    </citation>
    <scope>NUCLEOTIDE SEQUENCE</scope>
    <source>
        <tissue evidence="9">Leaf</tissue>
    </source>
</reference>
<name>A0A2P2MKN8_RHIMU</name>
<evidence type="ECO:0000256" key="6">
    <source>
        <dbReference type="ARBA" id="ARBA00023136"/>
    </source>
</evidence>
<keyword evidence="3" id="KW-0677">Repeat</keyword>
<evidence type="ECO:0000256" key="2">
    <source>
        <dbReference type="ARBA" id="ARBA00022692"/>
    </source>
</evidence>
<feature type="transmembrane region" description="Helical" evidence="7">
    <location>
        <begin position="81"/>
        <end position="106"/>
    </location>
</feature>
<feature type="transmembrane region" description="Helical" evidence="7">
    <location>
        <begin position="113"/>
        <end position="131"/>
    </location>
</feature>
<dbReference type="GO" id="GO:0005886">
    <property type="term" value="C:plasma membrane"/>
    <property type="evidence" value="ECO:0007669"/>
    <property type="project" value="TreeGrafter"/>
</dbReference>
<evidence type="ECO:0000313" key="9">
    <source>
        <dbReference type="EMBL" id="MBX30786.1"/>
    </source>
</evidence>
<evidence type="ECO:0000256" key="7">
    <source>
        <dbReference type="SAM" id="Phobius"/>
    </source>
</evidence>
<dbReference type="AlphaFoldDB" id="A0A2P2MKN8"/>
<dbReference type="Pfam" id="PF13962">
    <property type="entry name" value="PGG"/>
    <property type="match status" value="1"/>
</dbReference>
<keyword evidence="2 7" id="KW-0812">Transmembrane</keyword>
<feature type="transmembrane region" description="Helical" evidence="7">
    <location>
        <begin position="38"/>
        <end position="55"/>
    </location>
</feature>
<sequence length="179" mass="19643">MASDAAKTNNIPEYPSENWYAYYRFDLNRESPSGARNTLLVVATLIAAVTFQAGVNPPGGVWQESKEGEAGESILGSHKGAYTVFILTNTLAYASAVQTIFILIIGCPFQTEVWIAILSMSSTYGASIASVQPSGVMNPGFLFIAFFTPFLLRSALQFIRRVKFLDALLRQKRESPYTP</sequence>
<protein>
    <submittedName>
        <fullName evidence="9">Uncharacterized protein LOC107421764</fullName>
    </submittedName>
</protein>
<dbReference type="EMBL" id="GGEC01050302">
    <property type="protein sequence ID" value="MBX30786.1"/>
    <property type="molecule type" value="Transcribed_RNA"/>
</dbReference>
<feature type="domain" description="PGG" evidence="8">
    <location>
        <begin position="35"/>
        <end position="119"/>
    </location>
</feature>
<dbReference type="PANTHER" id="PTHR24186">
    <property type="entry name" value="PROTEIN PHOSPHATASE 1 REGULATORY SUBUNIT"/>
    <property type="match status" value="1"/>
</dbReference>
<evidence type="ECO:0000256" key="3">
    <source>
        <dbReference type="ARBA" id="ARBA00022737"/>
    </source>
</evidence>
<keyword evidence="4 7" id="KW-1133">Transmembrane helix</keyword>
<dbReference type="PANTHER" id="PTHR24186:SF56">
    <property type="entry name" value="PGG DOMAIN-CONTAINING PROTEIN"/>
    <property type="match status" value="1"/>
</dbReference>